<evidence type="ECO:0000313" key="3">
    <source>
        <dbReference type="Proteomes" id="UP001055420"/>
    </source>
</evidence>
<feature type="domain" description="Bacterial bifunctional deaminase-reductase C-terminal" evidence="1">
    <location>
        <begin position="9"/>
        <end position="181"/>
    </location>
</feature>
<dbReference type="RefSeq" id="WP_235164277.1">
    <property type="nucleotide sequence ID" value="NZ_CP098805.1"/>
</dbReference>
<dbReference type="PANTHER" id="PTHR38011:SF12">
    <property type="entry name" value="BIFUNCTIONAL DEAMINASE-REDUCTASE DOMAIN PROTEIN"/>
    <property type="match status" value="1"/>
</dbReference>
<feature type="domain" description="Bacterial bifunctional deaminase-reductase C-terminal" evidence="1">
    <location>
        <begin position="194"/>
        <end position="305"/>
    </location>
</feature>
<evidence type="ECO:0000259" key="1">
    <source>
        <dbReference type="Pfam" id="PF01872"/>
    </source>
</evidence>
<dbReference type="EMBL" id="CP098805">
    <property type="protein sequence ID" value="USJ31214.1"/>
    <property type="molecule type" value="Genomic_DNA"/>
</dbReference>
<evidence type="ECO:0000313" key="2">
    <source>
        <dbReference type="EMBL" id="USJ31214.1"/>
    </source>
</evidence>
<sequence length="322" mass="35721">MEDEIITSKIIFDSGISLDGFFAGENRGPENPMGGASGKLHAWMFKQKAFWKNINMEGGSEHGADSELIDDVFARTGAYIMGKRMFDEGEVVWKEDLYKADVYVLTTEIREPWVQKGTTTFYFINDGIQSALEKAKQSANGKDIRIQGGANTIQQFLKAGLIDEFFIHIAPVFLGSGIRLCRVTYEIFAAHWPSLKDDPTADLFNRINKYVVTKSSANTTWENTVLLNQDTVEQIKSLKLTNGIDLQVHGSGNLIQSLLSHGLIDQMNIWIYPLVIGKGKRLFGDGTVPTNFKLVKHVVSTTGVIITSFEQDGKVPIGSFAS</sequence>
<protein>
    <submittedName>
        <fullName evidence="2">Dihydrofolate reductase family protein</fullName>
    </submittedName>
</protein>
<dbReference type="InterPro" id="IPR050765">
    <property type="entry name" value="Riboflavin_Biosynth_HTPR"/>
</dbReference>
<dbReference type="SUPFAM" id="SSF53597">
    <property type="entry name" value="Dihydrofolate reductase-like"/>
    <property type="match status" value="2"/>
</dbReference>
<dbReference type="InterPro" id="IPR024072">
    <property type="entry name" value="DHFR-like_dom_sf"/>
</dbReference>
<dbReference type="Pfam" id="PF01872">
    <property type="entry name" value="RibD_C"/>
    <property type="match status" value="2"/>
</dbReference>
<dbReference type="InterPro" id="IPR002734">
    <property type="entry name" value="RibDG_C"/>
</dbReference>
<dbReference type="PANTHER" id="PTHR38011">
    <property type="entry name" value="DIHYDROFOLATE REDUCTASE FAMILY PROTEIN (AFU_ORTHOLOGUE AFUA_8G06820)"/>
    <property type="match status" value="1"/>
</dbReference>
<keyword evidence="3" id="KW-1185">Reference proteome</keyword>
<organism evidence="2 3">
    <name type="scientific">Dyadobacter chenhuakuii</name>
    <dbReference type="NCBI Taxonomy" id="2909339"/>
    <lineage>
        <taxon>Bacteria</taxon>
        <taxon>Pseudomonadati</taxon>
        <taxon>Bacteroidota</taxon>
        <taxon>Cytophagia</taxon>
        <taxon>Cytophagales</taxon>
        <taxon>Spirosomataceae</taxon>
        <taxon>Dyadobacter</taxon>
    </lineage>
</organism>
<accession>A0ABY4XL86</accession>
<gene>
    <name evidence="2" type="ORF">NFI80_00440</name>
</gene>
<reference evidence="2" key="1">
    <citation type="submission" date="2022-06" db="EMBL/GenBank/DDBJ databases">
        <title>Novel species in genus Dyadobacter.</title>
        <authorList>
            <person name="Ma C."/>
        </authorList>
    </citation>
    <scope>NUCLEOTIDE SEQUENCE</scope>
    <source>
        <strain evidence="2">CY22</strain>
    </source>
</reference>
<dbReference type="Proteomes" id="UP001055420">
    <property type="component" value="Chromosome"/>
</dbReference>
<proteinExistence type="predicted"/>
<dbReference type="Gene3D" id="3.40.430.10">
    <property type="entry name" value="Dihydrofolate Reductase, subunit A"/>
    <property type="match status" value="2"/>
</dbReference>
<name>A0ABY4XL86_9BACT</name>